<dbReference type="PANTHER" id="PTHR11820:SF7">
    <property type="entry name" value="ACYLPYRUVASE FAHD1, MITOCHONDRIAL"/>
    <property type="match status" value="1"/>
</dbReference>
<dbReference type="SUPFAM" id="SSF56112">
    <property type="entry name" value="Protein kinase-like (PK-like)"/>
    <property type="match status" value="1"/>
</dbReference>
<dbReference type="Pfam" id="PF00561">
    <property type="entry name" value="Abhydrolase_1"/>
    <property type="match status" value="1"/>
</dbReference>
<accession>A0A4T0VTR9</accession>
<dbReference type="GO" id="GO:0006107">
    <property type="term" value="P:oxaloacetate metabolic process"/>
    <property type="evidence" value="ECO:0007669"/>
    <property type="project" value="UniProtKB-ARBA"/>
</dbReference>
<evidence type="ECO:0000313" key="7">
    <source>
        <dbReference type="Proteomes" id="UP000305883"/>
    </source>
</evidence>
<dbReference type="InterPro" id="IPR000073">
    <property type="entry name" value="AB_hydrolase_1"/>
</dbReference>
<protein>
    <recommendedName>
        <fullName evidence="5">Protein kinase domain-containing protein</fullName>
    </recommendedName>
</protein>
<dbReference type="PROSITE" id="PS50011">
    <property type="entry name" value="PROTEIN_KINASE_DOM"/>
    <property type="match status" value="1"/>
</dbReference>
<name>A0A4T0VTR9_9PEZI</name>
<dbReference type="GO" id="GO:0004672">
    <property type="term" value="F:protein kinase activity"/>
    <property type="evidence" value="ECO:0007669"/>
    <property type="project" value="InterPro"/>
</dbReference>
<dbReference type="GO" id="GO:0046872">
    <property type="term" value="F:metal ion binding"/>
    <property type="evidence" value="ECO:0007669"/>
    <property type="project" value="UniProtKB-KW"/>
</dbReference>
<dbReference type="InterPro" id="IPR017441">
    <property type="entry name" value="Protein_kinase_ATP_BS"/>
</dbReference>
<dbReference type="Gene3D" id="3.40.50.1820">
    <property type="entry name" value="alpha/beta hydrolase"/>
    <property type="match status" value="1"/>
</dbReference>
<feature type="region of interest" description="Disordered" evidence="4">
    <location>
        <begin position="772"/>
        <end position="822"/>
    </location>
</feature>
<keyword evidence="3" id="KW-0067">ATP-binding</keyword>
<evidence type="ECO:0000259" key="5">
    <source>
        <dbReference type="PROSITE" id="PS50011"/>
    </source>
</evidence>
<evidence type="ECO:0000256" key="2">
    <source>
        <dbReference type="ARBA" id="ARBA00022723"/>
    </source>
</evidence>
<evidence type="ECO:0000313" key="6">
    <source>
        <dbReference type="EMBL" id="TIC96004.1"/>
    </source>
</evidence>
<dbReference type="GO" id="GO:0005524">
    <property type="term" value="F:ATP binding"/>
    <property type="evidence" value="ECO:0007669"/>
    <property type="project" value="UniProtKB-UniRule"/>
</dbReference>
<feature type="compositionally biased region" description="Basic and acidic residues" evidence="4">
    <location>
        <begin position="793"/>
        <end position="811"/>
    </location>
</feature>
<dbReference type="Proteomes" id="UP000305883">
    <property type="component" value="Unassembled WGS sequence"/>
</dbReference>
<dbReference type="AlphaFoldDB" id="A0A4T0VTR9"/>
<evidence type="ECO:0000256" key="3">
    <source>
        <dbReference type="PROSITE-ProRule" id="PRU10141"/>
    </source>
</evidence>
<dbReference type="InterPro" id="IPR036663">
    <property type="entry name" value="Fumarylacetoacetase_C_sf"/>
</dbReference>
<feature type="domain" description="Protein kinase" evidence="5">
    <location>
        <begin position="466"/>
        <end position="876"/>
    </location>
</feature>
<dbReference type="PROSITE" id="PS00107">
    <property type="entry name" value="PROTEIN_KINASE_ATP"/>
    <property type="match status" value="1"/>
</dbReference>
<feature type="binding site" evidence="3">
    <location>
        <position position="495"/>
    </location>
    <ligand>
        <name>ATP</name>
        <dbReference type="ChEBI" id="CHEBI:30616"/>
    </ligand>
</feature>
<dbReference type="GO" id="GO:0018773">
    <property type="term" value="F:acetylpyruvate hydrolase activity"/>
    <property type="evidence" value="ECO:0007669"/>
    <property type="project" value="TreeGrafter"/>
</dbReference>
<comment type="caution">
    <text evidence="6">The sequence shown here is derived from an EMBL/GenBank/DDBJ whole genome shotgun (WGS) entry which is preliminary data.</text>
</comment>
<dbReference type="EMBL" id="MWPZ01000006">
    <property type="protein sequence ID" value="TIC96004.1"/>
    <property type="molecule type" value="Genomic_DNA"/>
</dbReference>
<dbReference type="InterPro" id="IPR011009">
    <property type="entry name" value="Kinase-like_dom_sf"/>
</dbReference>
<dbReference type="InterPro" id="IPR000719">
    <property type="entry name" value="Prot_kinase_dom"/>
</dbReference>
<dbReference type="Gene3D" id="3.90.850.10">
    <property type="entry name" value="Fumarylacetoacetase-like, C-terminal domain"/>
    <property type="match status" value="1"/>
</dbReference>
<proteinExistence type="inferred from homology"/>
<dbReference type="PANTHER" id="PTHR11820">
    <property type="entry name" value="ACYLPYRUVASE"/>
    <property type="match status" value="1"/>
</dbReference>
<dbReference type="SUPFAM" id="SSF53474">
    <property type="entry name" value="alpha/beta-Hydrolases"/>
    <property type="match status" value="1"/>
</dbReference>
<keyword evidence="3" id="KW-0547">Nucleotide-binding</keyword>
<dbReference type="Gene3D" id="3.30.200.20">
    <property type="entry name" value="Phosphorylase Kinase, domain 1"/>
    <property type="match status" value="1"/>
</dbReference>
<evidence type="ECO:0000256" key="4">
    <source>
        <dbReference type="SAM" id="MobiDB-lite"/>
    </source>
</evidence>
<dbReference type="InterPro" id="IPR029058">
    <property type="entry name" value="AB_hydrolase_fold"/>
</dbReference>
<dbReference type="Pfam" id="PF00069">
    <property type="entry name" value="Pkinase"/>
    <property type="match status" value="2"/>
</dbReference>
<dbReference type="GO" id="GO:0050163">
    <property type="term" value="F:oxaloacetate tautomerase activity"/>
    <property type="evidence" value="ECO:0007669"/>
    <property type="project" value="UniProtKB-ARBA"/>
</dbReference>
<dbReference type="Gene3D" id="1.10.510.10">
    <property type="entry name" value="Transferase(Phosphotransferase) domain 1"/>
    <property type="match status" value="2"/>
</dbReference>
<dbReference type="SUPFAM" id="SSF56529">
    <property type="entry name" value="FAH"/>
    <property type="match status" value="1"/>
</dbReference>
<organism evidence="6 7">
    <name type="scientific">Colletotrichum higginsianum</name>
    <dbReference type="NCBI Taxonomy" id="80884"/>
    <lineage>
        <taxon>Eukaryota</taxon>
        <taxon>Fungi</taxon>
        <taxon>Dikarya</taxon>
        <taxon>Ascomycota</taxon>
        <taxon>Pezizomycotina</taxon>
        <taxon>Sordariomycetes</taxon>
        <taxon>Hypocreomycetidae</taxon>
        <taxon>Glomerellales</taxon>
        <taxon>Glomerellaceae</taxon>
        <taxon>Colletotrichum</taxon>
        <taxon>Colletotrichum destructivum species complex</taxon>
    </lineage>
</organism>
<reference evidence="6 7" key="1">
    <citation type="journal article" date="2019" name="Genome Biol. Evol.">
        <title>Genomic Plasticity Mediated by Transposable Elements in the Plant Pathogenic Fungus Colletotrichum higginsianum.</title>
        <authorList>
            <person name="Tsushima A."/>
            <person name="Gan P."/>
            <person name="Kumakura N."/>
            <person name="Narusaka M."/>
            <person name="Takano Y."/>
            <person name="Narusaka Y."/>
            <person name="Shirasu K."/>
        </authorList>
    </citation>
    <scope>NUCLEOTIDE SEQUENCE [LARGE SCALE GENOMIC DNA]</scope>
    <source>
        <strain evidence="6 7">MAFF305635-RFP</strain>
    </source>
</reference>
<comment type="similarity">
    <text evidence="1">Belongs to the FAH family.</text>
</comment>
<dbReference type="FunFam" id="3.90.850.10:FF:000002">
    <property type="entry name" value="2-hydroxyhepta-2,4-diene-1,7-dioate isomerase"/>
    <property type="match status" value="1"/>
</dbReference>
<dbReference type="Pfam" id="PF01557">
    <property type="entry name" value="FAA_hydrolase"/>
    <property type="match status" value="1"/>
</dbReference>
<keyword evidence="2" id="KW-0479">Metal-binding</keyword>
<gene>
    <name evidence="6" type="ORF">CH35J_008736</name>
</gene>
<sequence>MTSYLEGPANFVAYLQRDVSRIGHLDLARQTIQPLSFDSGTPVENLYQVIEASAAQYVAAGSVVSVSDVKLLPPISGRDVLAVGKNYMEHAKEFNSSGYDSSDKVDLPSHPVIFTKRATSIIAHGDEIHLHQGFTESADYEGEIGVIIGKAGYRISEEDAWDYVWGYTIINDLTARERQRDHKQFYIGKSPDTFCPMGPIAVAKENLPEQGRSLRLQTHVNGQLRQDATLNDLIFSIPRLIATLSAGQTLQPGDVLATGTPAGVGLGLSPPTYLKSGDEIAISVTGLGTLKNTVAESSKENLTTKLTISHLATELKSVFDRADASPQSPATLVAHSLGCLIAINFASEYPDLVKKLVLFGPPPSPLPNLTPDVWFSIAEQARRHGMSGIVDATVSTQVSDYTKINNPLAVAAVRLSLLGQDPEAEKPTSRKEYRFRVTGTPCEWAESYRPGGFHPVHFGDVFKGRYEVIRKLGNGYFGTVWLALDSTTSAYVALKIEVAGRQEPRELPIQRFLAKITVDDPFSRSRHVVKLMDSFHHDGPKGRHLCLVLEPMGPSVSTILNAPHETYDPLNPPVRRFETDKTKRILCNVLAGLQFLHSNGVVHGDLQSGNILFALQDLSTVGPEKLKQDESTSRIDYLHRIDGKPDKWAPKYLAASQPLSEYTVKEPDDDTKLADLGGAFFTNEPPEKVVTPMSLRAPELLLGEPFGIGVDIWSFGCLLFEFVTGTSLFQLPPFGLSDEALKDEHLIQLTDIIQPLPENLIEKWPASSKYYGPRGERLNTRPRDFDEDDFDERYDSHEDTEGDVVDSKDNEDFGFDIGERMPPQTLDSLEKLISDNKAADVDEAEEKKITSLLRSIFQYDPARRPSAADLLEHAWLKG</sequence>
<feature type="compositionally biased region" description="Basic and acidic residues" evidence="4">
    <location>
        <begin position="774"/>
        <end position="784"/>
    </location>
</feature>
<dbReference type="InterPro" id="IPR011234">
    <property type="entry name" value="Fumarylacetoacetase-like_C"/>
</dbReference>
<evidence type="ECO:0000256" key="1">
    <source>
        <dbReference type="ARBA" id="ARBA00010211"/>
    </source>
</evidence>
<dbReference type="OrthoDB" id="194468at2759"/>